<protein>
    <submittedName>
        <fullName evidence="1">Uncharacterized protein</fullName>
    </submittedName>
</protein>
<evidence type="ECO:0000313" key="1">
    <source>
        <dbReference type="EMBL" id="MDN3578288.1"/>
    </source>
</evidence>
<dbReference type="RefSeq" id="WP_290333638.1">
    <property type="nucleotide sequence ID" value="NZ_JAUFPU010000018.1"/>
</dbReference>
<comment type="caution">
    <text evidence="1">The sequence shown here is derived from an EMBL/GenBank/DDBJ whole genome shotgun (WGS) entry which is preliminary data.</text>
</comment>
<dbReference type="Proteomes" id="UP001180081">
    <property type="component" value="Unassembled WGS sequence"/>
</dbReference>
<gene>
    <name evidence="1" type="ORF">QWZ03_16080</name>
</gene>
<reference evidence="1" key="1">
    <citation type="journal article" date="2014" name="Int. J. Syst. Evol. Microbiol.">
        <title>Complete genome of a new Firmicutes species belonging to the dominant human colonic microbiota ('Ruminococcus bicirculans') reveals two chromosomes and a selective capacity to utilize plant glucans.</title>
        <authorList>
            <consortium name="NISC Comparative Sequencing Program"/>
            <person name="Wegmann U."/>
            <person name="Louis P."/>
            <person name="Goesmann A."/>
            <person name="Henrissat B."/>
            <person name="Duncan S.H."/>
            <person name="Flint H.J."/>
        </authorList>
    </citation>
    <scope>NUCLEOTIDE SEQUENCE</scope>
    <source>
        <strain evidence="1">CECT 7703</strain>
    </source>
</reference>
<sequence length="60" mass="6561">MSFTIIKGSFLVDEGIPQGDSVRFMVDAVALDDSTGIDGVWVVAERCSERLKSVLKEQSQ</sequence>
<dbReference type="EMBL" id="JAUFPU010000018">
    <property type="protein sequence ID" value="MDN3578288.1"/>
    <property type="molecule type" value="Genomic_DNA"/>
</dbReference>
<evidence type="ECO:0000313" key="2">
    <source>
        <dbReference type="Proteomes" id="UP001180081"/>
    </source>
</evidence>
<name>A0ABT8B7Q2_9NEIS</name>
<reference evidence="1" key="2">
    <citation type="submission" date="2023-06" db="EMBL/GenBank/DDBJ databases">
        <authorList>
            <person name="Lucena T."/>
            <person name="Sun Q."/>
        </authorList>
    </citation>
    <scope>NUCLEOTIDE SEQUENCE</scope>
    <source>
        <strain evidence="1">CECT 7703</strain>
    </source>
</reference>
<accession>A0ABT8B7Q2</accession>
<proteinExistence type="predicted"/>
<keyword evidence="2" id="KW-1185">Reference proteome</keyword>
<organism evidence="1 2">
    <name type="scientific">Chitinimonas viridis</name>
    <dbReference type="NCBI Taxonomy" id="664880"/>
    <lineage>
        <taxon>Bacteria</taxon>
        <taxon>Pseudomonadati</taxon>
        <taxon>Pseudomonadota</taxon>
        <taxon>Betaproteobacteria</taxon>
        <taxon>Neisseriales</taxon>
        <taxon>Chitinibacteraceae</taxon>
        <taxon>Chitinimonas</taxon>
    </lineage>
</organism>